<geneLocation type="plasmid" evidence="1">
    <name>pTINT02</name>
</geneLocation>
<dbReference type="EMBL" id="CP002023">
    <property type="protein sequence ID" value="ADG32588.1"/>
    <property type="molecule type" value="Genomic_DNA"/>
</dbReference>
<dbReference type="BioCyc" id="TINT75379:TINT_RS16365-MONOMER"/>
<accession>D5X779</accession>
<name>D5X779_THIK1</name>
<gene>
    <name evidence="1" type="ORF">Tint_3270</name>
</gene>
<dbReference type="KEGG" id="tin:Tint_3270"/>
<dbReference type="HOGENOM" id="CLU_2412247_0_0_4"/>
<dbReference type="AlphaFoldDB" id="D5X779"/>
<proteinExistence type="predicted"/>
<evidence type="ECO:0000313" key="1">
    <source>
        <dbReference type="EMBL" id="ADG32588.1"/>
    </source>
</evidence>
<reference evidence="1" key="1">
    <citation type="submission" date="2010-04" db="EMBL/GenBank/DDBJ databases">
        <title>Complete sequence of plasmid2 of Thiomonas intermedia K12.</title>
        <authorList>
            <consortium name="US DOE Joint Genome Institute"/>
            <person name="Lucas S."/>
            <person name="Copeland A."/>
            <person name="Lapidus A."/>
            <person name="Cheng J.-F."/>
            <person name="Bruce D."/>
            <person name="Goodwin L."/>
            <person name="Pitluck S."/>
            <person name="Davenport K."/>
            <person name="Detter J.C."/>
            <person name="Han C."/>
            <person name="Tapia R."/>
            <person name="Land M."/>
            <person name="Hauser L."/>
            <person name="Kyrpides N."/>
            <person name="Ovchinnikova G."/>
            <person name="Kerfeld C.A."/>
            <person name="Cannon G.C."/>
            <person name="Heinhorst S."/>
            <person name="Woyke T."/>
        </authorList>
    </citation>
    <scope>NUCLEOTIDE SEQUENCE [LARGE SCALE GENOMIC DNA]</scope>
    <source>
        <strain evidence="1">K12</strain>
        <plasmid evidence="1">pTINT02</plasmid>
    </source>
</reference>
<sequence length="92" mass="10171">MAKEWEITGRLGELQLAWLREHYTEQQLDEALAALPKKGFPLNVSKRLQAAGGPAMPPAAQLLADDPESRHRAAKAKDEAFARIAALRAKLR</sequence>
<protein>
    <submittedName>
        <fullName evidence="1">Uncharacterized protein</fullName>
    </submittedName>
</protein>
<keyword evidence="1" id="KW-0614">Plasmid</keyword>
<organism evidence="1">
    <name type="scientific">Thiomonas intermedia (strain K12)</name>
    <name type="common">Thiobacillus intermedius</name>
    <dbReference type="NCBI Taxonomy" id="75379"/>
    <lineage>
        <taxon>Bacteria</taxon>
        <taxon>Pseudomonadati</taxon>
        <taxon>Pseudomonadota</taxon>
        <taxon>Betaproteobacteria</taxon>
        <taxon>Burkholderiales</taxon>
        <taxon>Thiomonas</taxon>
    </lineage>
</organism>